<feature type="repeat" description="ANK" evidence="3">
    <location>
        <begin position="224"/>
        <end position="256"/>
    </location>
</feature>
<dbReference type="InterPro" id="IPR002110">
    <property type="entry name" value="Ankyrin_rpt"/>
</dbReference>
<feature type="repeat" description="ANK" evidence="3">
    <location>
        <begin position="257"/>
        <end position="289"/>
    </location>
</feature>
<dbReference type="SUPFAM" id="SSF49354">
    <property type="entry name" value="PapD-like"/>
    <property type="match status" value="1"/>
</dbReference>
<evidence type="ECO:0000313" key="5">
    <source>
        <dbReference type="EMBL" id="KAI5063383.1"/>
    </source>
</evidence>
<dbReference type="EMBL" id="JABFUD020000021">
    <property type="protein sequence ID" value="KAI5063383.1"/>
    <property type="molecule type" value="Genomic_DNA"/>
</dbReference>
<dbReference type="InterPro" id="IPR013783">
    <property type="entry name" value="Ig-like_fold"/>
</dbReference>
<dbReference type="PROSITE" id="PS50088">
    <property type="entry name" value="ANK_REPEAT"/>
    <property type="match status" value="6"/>
</dbReference>
<dbReference type="PRINTS" id="PR01415">
    <property type="entry name" value="ANKYRIN"/>
</dbReference>
<evidence type="ECO:0000256" key="3">
    <source>
        <dbReference type="PROSITE-ProRule" id="PRU00023"/>
    </source>
</evidence>
<dbReference type="Proteomes" id="UP000886520">
    <property type="component" value="Chromosome 21"/>
</dbReference>
<dbReference type="Gene3D" id="2.60.40.10">
    <property type="entry name" value="Immunoglobulins"/>
    <property type="match status" value="1"/>
</dbReference>
<comment type="caution">
    <text evidence="5">The sequence shown here is derived from an EMBL/GenBank/DDBJ whole genome shotgun (WGS) entry which is preliminary data.</text>
</comment>
<dbReference type="InterPro" id="IPR008962">
    <property type="entry name" value="PapD-like_sf"/>
</dbReference>
<name>A0A9D4Z5P1_ADICA</name>
<proteinExistence type="predicted"/>
<dbReference type="Gene3D" id="1.25.40.20">
    <property type="entry name" value="Ankyrin repeat-containing domain"/>
    <property type="match status" value="4"/>
</dbReference>
<evidence type="ECO:0000256" key="1">
    <source>
        <dbReference type="ARBA" id="ARBA00022737"/>
    </source>
</evidence>
<keyword evidence="2 3" id="KW-0040">ANK repeat</keyword>
<dbReference type="PANTHER" id="PTHR24171">
    <property type="entry name" value="ANKYRIN REPEAT DOMAIN-CONTAINING PROTEIN 39-RELATED"/>
    <property type="match status" value="1"/>
</dbReference>
<dbReference type="Pfam" id="PF00635">
    <property type="entry name" value="Motile_Sperm"/>
    <property type="match status" value="1"/>
</dbReference>
<keyword evidence="1" id="KW-0677">Repeat</keyword>
<feature type="domain" description="MSP" evidence="4">
    <location>
        <begin position="4"/>
        <end position="126"/>
    </location>
</feature>
<organism evidence="5 6">
    <name type="scientific">Adiantum capillus-veneris</name>
    <name type="common">Maidenhair fern</name>
    <dbReference type="NCBI Taxonomy" id="13818"/>
    <lineage>
        <taxon>Eukaryota</taxon>
        <taxon>Viridiplantae</taxon>
        <taxon>Streptophyta</taxon>
        <taxon>Embryophyta</taxon>
        <taxon>Tracheophyta</taxon>
        <taxon>Polypodiopsida</taxon>
        <taxon>Polypodiidae</taxon>
        <taxon>Polypodiales</taxon>
        <taxon>Pteridineae</taxon>
        <taxon>Pteridaceae</taxon>
        <taxon>Vittarioideae</taxon>
        <taxon>Adiantum</taxon>
    </lineage>
</organism>
<dbReference type="SMART" id="SM00248">
    <property type="entry name" value="ANK"/>
    <property type="match status" value="8"/>
</dbReference>
<feature type="repeat" description="ANK" evidence="3">
    <location>
        <begin position="191"/>
        <end position="223"/>
    </location>
</feature>
<gene>
    <name evidence="5" type="ORF">GOP47_0021930</name>
</gene>
<dbReference type="Pfam" id="PF12796">
    <property type="entry name" value="Ank_2"/>
    <property type="match status" value="3"/>
</dbReference>
<feature type="repeat" description="ANK" evidence="3">
    <location>
        <begin position="158"/>
        <end position="190"/>
    </location>
</feature>
<sequence length="476" mass="53039">MDRLIMVTPKEVRFRVEVGQTSHAKIRVQSLMHTIPVAFKVFTTAPHRYKVRSHPIIIPPLGEHLLEISMATLSSFSDSIPYSQDKIYVKSLMVPTGKASHAELEKWFSTRKKHVFLDATLRIMFTGNHVLWRLAVNGSMESIEEVLRDTYPSVKDPHDRTALFIAAEHGNAAGVKALLASKCDVNDKDSDAHTPLFAAVLGGHYETVKMLLDVGAETEHQNACGWTCLHVAAAQNRCDIMKLLLDAGANMDAHDEKGKTPLHIAASAGHTKVLHTLVQYGANIDRKCHDGCTPLHEAASCGAEEAVNVLLKEGAQLSVKNHARKTSRDLAHEIGQIKVFDVMHVQQMLEKAARTNNLKTVRECLQDGAYANVCDQYGWTALHRAAFKGHVEIVRLLLKHKFDMNMKDEKGYTPLQFAREAGHEEVVEYAACDSRPSLLISDTFHFGSLFLEVLTLSCKEKFMKCHHATTKDTILQ</sequence>
<accession>A0A9D4Z5P1</accession>
<dbReference type="PROSITE" id="PS50297">
    <property type="entry name" value="ANK_REP_REGION"/>
    <property type="match status" value="5"/>
</dbReference>
<dbReference type="InterPro" id="IPR036770">
    <property type="entry name" value="Ankyrin_rpt-contain_sf"/>
</dbReference>
<evidence type="ECO:0000259" key="4">
    <source>
        <dbReference type="PROSITE" id="PS50202"/>
    </source>
</evidence>
<keyword evidence="6" id="KW-1185">Reference proteome</keyword>
<dbReference type="PROSITE" id="PS50202">
    <property type="entry name" value="MSP"/>
    <property type="match status" value="1"/>
</dbReference>
<feature type="repeat" description="ANK" evidence="3">
    <location>
        <begin position="377"/>
        <end position="409"/>
    </location>
</feature>
<dbReference type="OrthoDB" id="194358at2759"/>
<reference evidence="5" key="1">
    <citation type="submission" date="2021-01" db="EMBL/GenBank/DDBJ databases">
        <title>Adiantum capillus-veneris genome.</title>
        <authorList>
            <person name="Fang Y."/>
            <person name="Liao Q."/>
        </authorList>
    </citation>
    <scope>NUCLEOTIDE SEQUENCE</scope>
    <source>
        <strain evidence="5">H3</strain>
        <tissue evidence="5">Leaf</tissue>
    </source>
</reference>
<protein>
    <recommendedName>
        <fullName evidence="4">MSP domain-containing protein</fullName>
    </recommendedName>
</protein>
<evidence type="ECO:0000313" key="6">
    <source>
        <dbReference type="Proteomes" id="UP000886520"/>
    </source>
</evidence>
<dbReference type="SUPFAM" id="SSF48403">
    <property type="entry name" value="Ankyrin repeat"/>
    <property type="match status" value="1"/>
</dbReference>
<dbReference type="InterPro" id="IPR000535">
    <property type="entry name" value="MSP_dom"/>
</dbReference>
<evidence type="ECO:0000256" key="2">
    <source>
        <dbReference type="ARBA" id="ARBA00023043"/>
    </source>
</evidence>
<feature type="repeat" description="ANK" evidence="3">
    <location>
        <begin position="290"/>
        <end position="322"/>
    </location>
</feature>
<dbReference type="PANTHER" id="PTHR24171:SF10">
    <property type="entry name" value="ANKYRIN REPEAT DOMAIN-CONTAINING PROTEIN 29-LIKE"/>
    <property type="match status" value="1"/>
</dbReference>
<dbReference type="AlphaFoldDB" id="A0A9D4Z5P1"/>